<name>A0A0K0D9D0_ANGCA</name>
<evidence type="ECO:0000313" key="2">
    <source>
        <dbReference type="WBParaSite" id="ACAC_0000672301-mRNA-1"/>
    </source>
</evidence>
<evidence type="ECO:0000313" key="1">
    <source>
        <dbReference type="Proteomes" id="UP000035642"/>
    </source>
</evidence>
<dbReference type="Proteomes" id="UP000035642">
    <property type="component" value="Unassembled WGS sequence"/>
</dbReference>
<dbReference type="AlphaFoldDB" id="A0A0K0D9D0"/>
<reference evidence="1" key="1">
    <citation type="submission" date="2012-09" db="EMBL/GenBank/DDBJ databases">
        <authorList>
            <person name="Martin A.A."/>
        </authorList>
    </citation>
    <scope>NUCLEOTIDE SEQUENCE</scope>
</reference>
<keyword evidence="1" id="KW-1185">Reference proteome</keyword>
<sequence length="45" mass="5382">MEKRKSAYMRFGRSIPDFDNQLTMDKRKSAYMRSASFFQINILVC</sequence>
<proteinExistence type="predicted"/>
<organism evidence="1 2">
    <name type="scientific">Angiostrongylus cantonensis</name>
    <name type="common">Rat lungworm</name>
    <dbReference type="NCBI Taxonomy" id="6313"/>
    <lineage>
        <taxon>Eukaryota</taxon>
        <taxon>Metazoa</taxon>
        <taxon>Ecdysozoa</taxon>
        <taxon>Nematoda</taxon>
        <taxon>Chromadorea</taxon>
        <taxon>Rhabditida</taxon>
        <taxon>Rhabditina</taxon>
        <taxon>Rhabditomorpha</taxon>
        <taxon>Strongyloidea</taxon>
        <taxon>Metastrongylidae</taxon>
        <taxon>Angiostrongylus</taxon>
    </lineage>
</organism>
<dbReference type="WBParaSite" id="ACAC_0000672301-mRNA-1">
    <property type="protein sequence ID" value="ACAC_0000672301-mRNA-1"/>
    <property type="gene ID" value="ACAC_0000672301"/>
</dbReference>
<protein>
    <submittedName>
        <fullName evidence="2">Uncharacterized protein</fullName>
    </submittedName>
</protein>
<reference evidence="2" key="2">
    <citation type="submission" date="2017-02" db="UniProtKB">
        <authorList>
            <consortium name="WormBaseParasite"/>
        </authorList>
    </citation>
    <scope>IDENTIFICATION</scope>
</reference>
<accession>A0A0K0D9D0</accession>